<dbReference type="AlphaFoldDB" id="A0A6A6B3J3"/>
<dbReference type="GO" id="GO:0043743">
    <property type="term" value="F:LPPG:FO 2-phospho-L-lactate transferase activity"/>
    <property type="evidence" value="ECO:0007669"/>
    <property type="project" value="InterPro"/>
</dbReference>
<dbReference type="SUPFAM" id="SSF142338">
    <property type="entry name" value="CofD-like"/>
    <property type="match status" value="1"/>
</dbReference>
<dbReference type="RefSeq" id="XP_033394525.1">
    <property type="nucleotide sequence ID" value="XM_033542378.1"/>
</dbReference>
<accession>A0A6A6B3J3</accession>
<gene>
    <name evidence="2" type="ORF">K452DRAFT_300878</name>
</gene>
<evidence type="ECO:0000256" key="1">
    <source>
        <dbReference type="SAM" id="MobiDB-lite"/>
    </source>
</evidence>
<dbReference type="InterPro" id="IPR038136">
    <property type="entry name" value="CofD-like_dom_sf"/>
</dbReference>
<evidence type="ECO:0000313" key="2">
    <source>
        <dbReference type="EMBL" id="KAF2138812.1"/>
    </source>
</evidence>
<sequence length="516" mass="53744">MPNSPNGIVVFSGGSAANSLVDVFNTVTTRKHCTLSYILPISDNGGSSSELIRVFGGPGIGDLRSRLVRLIPDDETDPERAAVKALFNHRLPADAEVARHEWLDIVEARHPLWEGIESAKKELIRAFLNMLNLEIVKRVRPSSVFNFGSASVGNLFLTGARLFSGSLESAIYLLSSICGVPSNIAVLPSINTNFSHHISAGLADGSRILGQNAISHPSAPTAAPAGDDPAETTASGITTSGAAAPTALRTTATAAATALLADEADAIEDANLPGSHPSLRRPNIHFSKSDDEALPSPITRIWYINPYGQEIRPPANPKLLHALASARAVVYSIGSLYTSIVPSLVLRGVGAAIARSPAKCRILLLNAARDRETGGLDALGFVGAVARAAHQSLSPPPVIASPTSPTAADDAFGAGFNGASILPPEQYRTYVTHVLHLDGPGAPAVDRAALARLGIETVRLYGRREGGKLRYDEAALAQALEVLVEGGGKGVELRRRNTLGREQGAGGAGTGAGAAA</sequence>
<evidence type="ECO:0000313" key="3">
    <source>
        <dbReference type="Proteomes" id="UP000799438"/>
    </source>
</evidence>
<name>A0A6A6B3J3_9PEZI</name>
<dbReference type="GeneID" id="54299875"/>
<feature type="compositionally biased region" description="Gly residues" evidence="1">
    <location>
        <begin position="503"/>
        <end position="516"/>
    </location>
</feature>
<dbReference type="InterPro" id="IPR002882">
    <property type="entry name" value="CofD"/>
</dbReference>
<dbReference type="PANTHER" id="PTHR31240:SF0">
    <property type="entry name" value="MATERNAL EFFECT EMBRYO ARREST 18"/>
    <property type="match status" value="1"/>
</dbReference>
<proteinExistence type="predicted"/>
<dbReference type="Gene3D" id="3.40.50.10680">
    <property type="entry name" value="CofD-like domains"/>
    <property type="match status" value="1"/>
</dbReference>
<dbReference type="OrthoDB" id="10267139at2759"/>
<dbReference type="PANTHER" id="PTHR31240">
    <property type="entry name" value="MATERNAL EFFECT EMBRYO ARREST 18"/>
    <property type="match status" value="1"/>
</dbReference>
<feature type="region of interest" description="Disordered" evidence="1">
    <location>
        <begin position="213"/>
        <end position="241"/>
    </location>
</feature>
<dbReference type="Pfam" id="PF01933">
    <property type="entry name" value="CofD"/>
    <property type="match status" value="1"/>
</dbReference>
<feature type="compositionally biased region" description="Low complexity" evidence="1">
    <location>
        <begin position="219"/>
        <end position="241"/>
    </location>
</feature>
<reference evidence="2" key="1">
    <citation type="journal article" date="2020" name="Stud. Mycol.">
        <title>101 Dothideomycetes genomes: a test case for predicting lifestyles and emergence of pathogens.</title>
        <authorList>
            <person name="Haridas S."/>
            <person name="Albert R."/>
            <person name="Binder M."/>
            <person name="Bloem J."/>
            <person name="Labutti K."/>
            <person name="Salamov A."/>
            <person name="Andreopoulos B."/>
            <person name="Baker S."/>
            <person name="Barry K."/>
            <person name="Bills G."/>
            <person name="Bluhm B."/>
            <person name="Cannon C."/>
            <person name="Castanera R."/>
            <person name="Culley D."/>
            <person name="Daum C."/>
            <person name="Ezra D."/>
            <person name="Gonzalez J."/>
            <person name="Henrissat B."/>
            <person name="Kuo A."/>
            <person name="Liang C."/>
            <person name="Lipzen A."/>
            <person name="Lutzoni F."/>
            <person name="Magnuson J."/>
            <person name="Mondo S."/>
            <person name="Nolan M."/>
            <person name="Ohm R."/>
            <person name="Pangilinan J."/>
            <person name="Park H.-J."/>
            <person name="Ramirez L."/>
            <person name="Alfaro M."/>
            <person name="Sun H."/>
            <person name="Tritt A."/>
            <person name="Yoshinaga Y."/>
            <person name="Zwiers L.-H."/>
            <person name="Turgeon B."/>
            <person name="Goodwin S."/>
            <person name="Spatafora J."/>
            <person name="Crous P."/>
            <person name="Grigoriev I."/>
        </authorList>
    </citation>
    <scope>NUCLEOTIDE SEQUENCE</scope>
    <source>
        <strain evidence="2">CBS 121167</strain>
    </source>
</reference>
<protein>
    <submittedName>
        <fullName evidence="2">Uncharacterized protein</fullName>
    </submittedName>
</protein>
<feature type="region of interest" description="Disordered" evidence="1">
    <location>
        <begin position="496"/>
        <end position="516"/>
    </location>
</feature>
<organism evidence="2 3">
    <name type="scientific">Aplosporella prunicola CBS 121167</name>
    <dbReference type="NCBI Taxonomy" id="1176127"/>
    <lineage>
        <taxon>Eukaryota</taxon>
        <taxon>Fungi</taxon>
        <taxon>Dikarya</taxon>
        <taxon>Ascomycota</taxon>
        <taxon>Pezizomycotina</taxon>
        <taxon>Dothideomycetes</taxon>
        <taxon>Dothideomycetes incertae sedis</taxon>
        <taxon>Botryosphaeriales</taxon>
        <taxon>Aplosporellaceae</taxon>
        <taxon>Aplosporella</taxon>
    </lineage>
</organism>
<dbReference type="CDD" id="cd07187">
    <property type="entry name" value="YvcK_like"/>
    <property type="match status" value="1"/>
</dbReference>
<dbReference type="EMBL" id="ML995495">
    <property type="protein sequence ID" value="KAF2138812.1"/>
    <property type="molecule type" value="Genomic_DNA"/>
</dbReference>
<keyword evidence="3" id="KW-1185">Reference proteome</keyword>
<dbReference type="Proteomes" id="UP000799438">
    <property type="component" value="Unassembled WGS sequence"/>
</dbReference>
<feature type="region of interest" description="Disordered" evidence="1">
    <location>
        <begin position="271"/>
        <end position="291"/>
    </location>
</feature>